<evidence type="ECO:0000313" key="3">
    <source>
        <dbReference type="EMBL" id="KAJ5103022.1"/>
    </source>
</evidence>
<evidence type="ECO:0000259" key="2">
    <source>
        <dbReference type="Pfam" id="PF13472"/>
    </source>
</evidence>
<dbReference type="GeneID" id="81355024"/>
<feature type="domain" description="SGNH hydrolase-type esterase" evidence="2">
    <location>
        <begin position="267"/>
        <end position="388"/>
    </location>
</feature>
<feature type="chain" id="PRO_5040761406" evidence="1">
    <location>
        <begin position="19"/>
        <end position="426"/>
    </location>
</feature>
<comment type="caution">
    <text evidence="3">The sequence shown here is derived from an EMBL/GenBank/DDBJ whole genome shotgun (WGS) entry which is preliminary data.</text>
</comment>
<proteinExistence type="predicted"/>
<dbReference type="InterPro" id="IPR013830">
    <property type="entry name" value="SGNH_hydro"/>
</dbReference>
<protein>
    <submittedName>
        <fullName evidence="3">Esterase SGNH hydrolase-type subgroup</fullName>
    </submittedName>
</protein>
<reference evidence="3" key="2">
    <citation type="journal article" date="2023" name="IMA Fungus">
        <title>Comparative genomic study of the Penicillium genus elucidates a diverse pangenome and 15 lateral gene transfer events.</title>
        <authorList>
            <person name="Petersen C."/>
            <person name="Sorensen T."/>
            <person name="Nielsen M.R."/>
            <person name="Sondergaard T.E."/>
            <person name="Sorensen J.L."/>
            <person name="Fitzpatrick D.A."/>
            <person name="Frisvad J.C."/>
            <person name="Nielsen K.L."/>
        </authorList>
    </citation>
    <scope>NUCLEOTIDE SEQUENCE</scope>
    <source>
        <strain evidence="3">IBT 30761</strain>
    </source>
</reference>
<keyword evidence="1" id="KW-0732">Signal</keyword>
<accession>A0A9W9KFB2</accession>
<dbReference type="Gene3D" id="3.40.50.1110">
    <property type="entry name" value="SGNH hydrolase"/>
    <property type="match status" value="1"/>
</dbReference>
<gene>
    <name evidence="3" type="ORF">N7532_003551</name>
</gene>
<keyword evidence="4" id="KW-1185">Reference proteome</keyword>
<dbReference type="Proteomes" id="UP001149074">
    <property type="component" value="Unassembled WGS sequence"/>
</dbReference>
<sequence length="426" mass="48246">MWVAHLFGWLAWSLHASATILQNGQERENPWPGQAPEIALDDTWNTYGADAPEVSYKGRWDSQHVSFFRVVVRLPRSSPPPPLPLATTANGDPDITRAPGIKVEFSGNKLAVSFGPSTTDGVLVAYRVGNLDWQFSNVTADATYQFVGDWSELEDTPAETSKVFEMRVQIAGVATADDAELTIPKRFDKKVEVIGGSVASGQYGTYETLSSWAWLFVAGLGNVEHTLTAYPGVCLVDKQCYGGQSHGIGWYWHRASDPGSRAHAFFGDDPEEFDVEGEQPTDLFLIQMGGNDHRHPNEIPPQNYYDAYVELIEDLHRTHPHATVLLLSQWGQWVKDGLSYKQTEVYEEEHRKVHEHFKDRGFVYYFNTRGILQHNDINPKNHPTDVGHIKLASHLLQWVRMVLRWDLEPLGEVTHDTLYWNNQQEY</sequence>
<dbReference type="GO" id="GO:0052689">
    <property type="term" value="F:carboxylic ester hydrolase activity"/>
    <property type="evidence" value="ECO:0007669"/>
    <property type="project" value="InterPro"/>
</dbReference>
<reference evidence="3" key="1">
    <citation type="submission" date="2022-11" db="EMBL/GenBank/DDBJ databases">
        <authorList>
            <person name="Petersen C."/>
        </authorList>
    </citation>
    <scope>NUCLEOTIDE SEQUENCE</scope>
    <source>
        <strain evidence="3">IBT 30761</strain>
    </source>
</reference>
<evidence type="ECO:0000256" key="1">
    <source>
        <dbReference type="SAM" id="SignalP"/>
    </source>
</evidence>
<dbReference type="PANTHER" id="PTHR37834:SF2">
    <property type="entry name" value="ESTERASE, SGNH HYDROLASE-TYPE"/>
    <property type="match status" value="1"/>
</dbReference>
<dbReference type="SUPFAM" id="SSF52266">
    <property type="entry name" value="SGNH hydrolase"/>
    <property type="match status" value="1"/>
</dbReference>
<dbReference type="InterPro" id="IPR052762">
    <property type="entry name" value="PCW_deacetylase/CE"/>
</dbReference>
<dbReference type="RefSeq" id="XP_056476402.1">
    <property type="nucleotide sequence ID" value="XM_056616045.1"/>
</dbReference>
<feature type="signal peptide" evidence="1">
    <location>
        <begin position="1"/>
        <end position="18"/>
    </location>
</feature>
<dbReference type="PANTHER" id="PTHR37834">
    <property type="entry name" value="GDSL-LIKE LIPASE/ACYLHYDROLASE DOMAIN PROTEIN (AFU_ORTHOLOGUE AFUA_2G00620)"/>
    <property type="match status" value="1"/>
</dbReference>
<dbReference type="AlphaFoldDB" id="A0A9W9KFB2"/>
<dbReference type="InterPro" id="IPR037461">
    <property type="entry name" value="CtCE2-like_dom"/>
</dbReference>
<dbReference type="CDD" id="cd01831">
    <property type="entry name" value="Endoglucanase_E_like"/>
    <property type="match status" value="1"/>
</dbReference>
<organism evidence="3 4">
    <name type="scientific">Penicillium argentinense</name>
    <dbReference type="NCBI Taxonomy" id="1131581"/>
    <lineage>
        <taxon>Eukaryota</taxon>
        <taxon>Fungi</taxon>
        <taxon>Dikarya</taxon>
        <taxon>Ascomycota</taxon>
        <taxon>Pezizomycotina</taxon>
        <taxon>Eurotiomycetes</taxon>
        <taxon>Eurotiomycetidae</taxon>
        <taxon>Eurotiales</taxon>
        <taxon>Aspergillaceae</taxon>
        <taxon>Penicillium</taxon>
    </lineage>
</organism>
<dbReference type="EMBL" id="JAPQKI010000004">
    <property type="protein sequence ID" value="KAJ5103022.1"/>
    <property type="molecule type" value="Genomic_DNA"/>
</dbReference>
<evidence type="ECO:0000313" key="4">
    <source>
        <dbReference type="Proteomes" id="UP001149074"/>
    </source>
</evidence>
<dbReference type="Pfam" id="PF13472">
    <property type="entry name" value="Lipase_GDSL_2"/>
    <property type="match status" value="1"/>
</dbReference>
<dbReference type="OrthoDB" id="426133at2759"/>
<dbReference type="InterPro" id="IPR036514">
    <property type="entry name" value="SGNH_hydro_sf"/>
</dbReference>
<name>A0A9W9KFB2_9EURO</name>
<keyword evidence="3" id="KW-0378">Hydrolase</keyword>